<proteinExistence type="inferred from homology"/>
<dbReference type="AlphaFoldDB" id="A0A1F6V546"/>
<dbReference type="PROSITE" id="PS01058">
    <property type="entry name" value="SAICAR_SYNTHETASE_2"/>
    <property type="match status" value="1"/>
</dbReference>
<keyword evidence="4 8" id="KW-0547">Nucleotide-binding</keyword>
<evidence type="ECO:0000256" key="3">
    <source>
        <dbReference type="ARBA" id="ARBA00022598"/>
    </source>
</evidence>
<dbReference type="GO" id="GO:0005524">
    <property type="term" value="F:ATP binding"/>
    <property type="evidence" value="ECO:0007669"/>
    <property type="project" value="UniProtKB-KW"/>
</dbReference>
<comment type="pathway">
    <text evidence="1 8">Purine metabolism; IMP biosynthesis via de novo pathway; 5-amino-1-(5-phospho-D-ribosyl)imidazole-4-carboxamide from 5-amino-1-(5-phospho-D-ribosyl)imidazole-4-carboxylate: step 1/2.</text>
</comment>
<evidence type="ECO:0000256" key="6">
    <source>
        <dbReference type="ARBA" id="ARBA00022840"/>
    </source>
</evidence>
<organism evidence="10 11">
    <name type="scientific">Candidatus Nomurabacteria bacterium RIFCSPHIGHO2_01_FULL_39_10</name>
    <dbReference type="NCBI Taxonomy" id="1801733"/>
    <lineage>
        <taxon>Bacteria</taxon>
        <taxon>Candidatus Nomuraibacteriota</taxon>
    </lineage>
</organism>
<dbReference type="GO" id="GO:0005737">
    <property type="term" value="C:cytoplasm"/>
    <property type="evidence" value="ECO:0007669"/>
    <property type="project" value="TreeGrafter"/>
</dbReference>
<keyword evidence="6 8" id="KW-0067">ATP-binding</keyword>
<sequence>MIINKFLIMQIETIKEHIDDVIKETNFPELGEKKVGKVRDVYVGKNNITLVATDRISAFDRNIAFIPFKGEVLNKISLFWFNKTKDIIQNHVLSTPDPNVLVVKKCEPLPIEAVVRGYITGVTSTSLWSHYQKGKRNFGNFTLPEGMKKNQKLPEPVFTPSTKFEAHDRTLSPDEIVSEGLMKREMITEVEKKAKALFKRGQEIALSHGLILVDTKYEFGIDSAGKLTLIDEIHTPDSSRYWKAPSYEGRFSKGEEPEYFDKEFFRLWFNNHCDPYKDKVLPKAPAELIAELSRRYIEIYETITGKPFNHDFSQPIMDRLTKNIKKKK</sequence>
<gene>
    <name evidence="8" type="primary">purC</name>
    <name evidence="10" type="ORF">A2642_04255</name>
</gene>
<name>A0A1F6V546_9BACT</name>
<dbReference type="Proteomes" id="UP000178700">
    <property type="component" value="Unassembled WGS sequence"/>
</dbReference>
<evidence type="ECO:0000256" key="4">
    <source>
        <dbReference type="ARBA" id="ARBA00022741"/>
    </source>
</evidence>
<reference evidence="10 11" key="1">
    <citation type="journal article" date="2016" name="Nat. Commun.">
        <title>Thousands of microbial genomes shed light on interconnected biogeochemical processes in an aquifer system.</title>
        <authorList>
            <person name="Anantharaman K."/>
            <person name="Brown C.T."/>
            <person name="Hug L.A."/>
            <person name="Sharon I."/>
            <person name="Castelle C.J."/>
            <person name="Probst A.J."/>
            <person name="Thomas B.C."/>
            <person name="Singh A."/>
            <person name="Wilkins M.J."/>
            <person name="Karaoz U."/>
            <person name="Brodie E.L."/>
            <person name="Williams K.H."/>
            <person name="Hubbard S.S."/>
            <person name="Banfield J.F."/>
        </authorList>
    </citation>
    <scope>NUCLEOTIDE SEQUENCE [LARGE SCALE GENOMIC DNA]</scope>
</reference>
<feature type="domain" description="SAICAR synthetase/ADE2 N-terminal" evidence="9">
    <location>
        <begin position="35"/>
        <end position="280"/>
    </location>
</feature>
<evidence type="ECO:0000259" key="9">
    <source>
        <dbReference type="Pfam" id="PF01259"/>
    </source>
</evidence>
<dbReference type="Pfam" id="PF01259">
    <property type="entry name" value="SAICAR_synt"/>
    <property type="match status" value="1"/>
</dbReference>
<evidence type="ECO:0000313" key="11">
    <source>
        <dbReference type="Proteomes" id="UP000178700"/>
    </source>
</evidence>
<keyword evidence="3 8" id="KW-0436">Ligase</keyword>
<evidence type="ECO:0000256" key="1">
    <source>
        <dbReference type="ARBA" id="ARBA00004672"/>
    </source>
</evidence>
<comment type="similarity">
    <text evidence="2 8">Belongs to the SAICAR synthetase family.</text>
</comment>
<comment type="catalytic activity">
    <reaction evidence="7 8">
        <text>5-amino-1-(5-phospho-D-ribosyl)imidazole-4-carboxylate + L-aspartate + ATP = (2S)-2-[5-amino-1-(5-phospho-beta-D-ribosyl)imidazole-4-carboxamido]succinate + ADP + phosphate + 2 H(+)</text>
        <dbReference type="Rhea" id="RHEA:22628"/>
        <dbReference type="ChEBI" id="CHEBI:15378"/>
        <dbReference type="ChEBI" id="CHEBI:29991"/>
        <dbReference type="ChEBI" id="CHEBI:30616"/>
        <dbReference type="ChEBI" id="CHEBI:43474"/>
        <dbReference type="ChEBI" id="CHEBI:58443"/>
        <dbReference type="ChEBI" id="CHEBI:77657"/>
        <dbReference type="ChEBI" id="CHEBI:456216"/>
        <dbReference type="EC" id="6.3.2.6"/>
    </reaction>
</comment>
<keyword evidence="5 8" id="KW-0658">Purine biosynthesis</keyword>
<evidence type="ECO:0000256" key="7">
    <source>
        <dbReference type="ARBA" id="ARBA00048475"/>
    </source>
</evidence>
<dbReference type="EC" id="6.3.2.6" evidence="8"/>
<dbReference type="SUPFAM" id="SSF56104">
    <property type="entry name" value="SAICAR synthase-like"/>
    <property type="match status" value="1"/>
</dbReference>
<dbReference type="Gene3D" id="3.30.200.20">
    <property type="entry name" value="Phosphorylase Kinase, domain 1"/>
    <property type="match status" value="1"/>
</dbReference>
<dbReference type="FunFam" id="3.30.200.20:FF:000199">
    <property type="entry name" value="Phosphoribosylaminoimidazole-succinocarboxamide synthase"/>
    <property type="match status" value="1"/>
</dbReference>
<dbReference type="UniPathway" id="UPA00074">
    <property type="reaction ID" value="UER00131"/>
</dbReference>
<dbReference type="InterPro" id="IPR028923">
    <property type="entry name" value="SAICAR_synt/ADE2_N"/>
</dbReference>
<evidence type="ECO:0000256" key="8">
    <source>
        <dbReference type="HAMAP-Rule" id="MF_00137"/>
    </source>
</evidence>
<dbReference type="EMBL" id="MFTJ01000048">
    <property type="protein sequence ID" value="OGI64554.1"/>
    <property type="molecule type" value="Genomic_DNA"/>
</dbReference>
<dbReference type="GO" id="GO:0004639">
    <property type="term" value="F:phosphoribosylaminoimidazolesuccinocarboxamide synthase activity"/>
    <property type="evidence" value="ECO:0007669"/>
    <property type="project" value="UniProtKB-UniRule"/>
</dbReference>
<accession>A0A1F6V546</accession>
<dbReference type="GO" id="GO:0006189">
    <property type="term" value="P:'de novo' IMP biosynthetic process"/>
    <property type="evidence" value="ECO:0007669"/>
    <property type="project" value="UniProtKB-UniRule"/>
</dbReference>
<dbReference type="CDD" id="cd01414">
    <property type="entry name" value="SAICAR_synt_Sc"/>
    <property type="match status" value="1"/>
</dbReference>
<dbReference type="NCBIfam" id="NF009251">
    <property type="entry name" value="PRK12607.1"/>
    <property type="match status" value="1"/>
</dbReference>
<dbReference type="PANTHER" id="PTHR43700">
    <property type="entry name" value="PHOSPHORIBOSYLAMINOIMIDAZOLE-SUCCINOCARBOXAMIDE SYNTHASE"/>
    <property type="match status" value="1"/>
</dbReference>
<dbReference type="HAMAP" id="MF_00137">
    <property type="entry name" value="SAICAR_synth"/>
    <property type="match status" value="1"/>
</dbReference>
<comment type="caution">
    <text evidence="10">The sequence shown here is derived from an EMBL/GenBank/DDBJ whole genome shotgun (WGS) entry which is preliminary data.</text>
</comment>
<dbReference type="InterPro" id="IPR018236">
    <property type="entry name" value="SAICAR_synthetase_CS"/>
</dbReference>
<dbReference type="PANTHER" id="PTHR43700:SF1">
    <property type="entry name" value="PHOSPHORIBOSYLAMINOIMIDAZOLE-SUCCINOCARBOXAMIDE SYNTHASE"/>
    <property type="match status" value="1"/>
</dbReference>
<evidence type="ECO:0000256" key="2">
    <source>
        <dbReference type="ARBA" id="ARBA00010190"/>
    </source>
</evidence>
<protein>
    <recommendedName>
        <fullName evidence="8">Phosphoribosylaminoimidazole-succinocarboxamide synthase</fullName>
        <ecNumber evidence="8">6.3.2.6</ecNumber>
    </recommendedName>
    <alternativeName>
        <fullName evidence="8">SAICAR synthetase</fullName>
    </alternativeName>
</protein>
<evidence type="ECO:0000256" key="5">
    <source>
        <dbReference type="ARBA" id="ARBA00022755"/>
    </source>
</evidence>
<dbReference type="Gene3D" id="3.30.470.20">
    <property type="entry name" value="ATP-grasp fold, B domain"/>
    <property type="match status" value="1"/>
</dbReference>
<evidence type="ECO:0000313" key="10">
    <source>
        <dbReference type="EMBL" id="OGI64554.1"/>
    </source>
</evidence>